<dbReference type="SUPFAM" id="SSF109854">
    <property type="entry name" value="DinB/YfiT-like putative metalloenzymes"/>
    <property type="match status" value="1"/>
</dbReference>
<gene>
    <name evidence="2" type="ORF">K5I29_06715</name>
</gene>
<accession>A0ABY6M3Z6</accession>
<evidence type="ECO:0000259" key="1">
    <source>
        <dbReference type="Pfam" id="PF12867"/>
    </source>
</evidence>
<protein>
    <submittedName>
        <fullName evidence="2">DinB family protein</fullName>
    </submittedName>
</protein>
<dbReference type="InterPro" id="IPR034660">
    <property type="entry name" value="DinB/YfiT-like"/>
</dbReference>
<dbReference type="Gene3D" id="1.20.120.450">
    <property type="entry name" value="dinb family like domain"/>
    <property type="match status" value="1"/>
</dbReference>
<proteinExistence type="predicted"/>
<reference evidence="2" key="1">
    <citation type="submission" date="2021-08" db="EMBL/GenBank/DDBJ databases">
        <title>Flavobacterium sp. strain CC-SYL302.</title>
        <authorList>
            <person name="Lin S.-Y."/>
            <person name="Lee T.-H."/>
            <person name="Young C.-C."/>
        </authorList>
    </citation>
    <scope>NUCLEOTIDE SEQUENCE</scope>
    <source>
        <strain evidence="2">CC-SYL302</strain>
    </source>
</reference>
<name>A0ABY6M3Z6_9FLAO</name>
<feature type="domain" description="DinB-like" evidence="1">
    <location>
        <begin position="33"/>
        <end position="159"/>
    </location>
</feature>
<dbReference type="RefSeq" id="WP_264435128.1">
    <property type="nucleotide sequence ID" value="NZ_CP081495.1"/>
</dbReference>
<dbReference type="Proteomes" id="UP001163328">
    <property type="component" value="Chromosome"/>
</dbReference>
<dbReference type="InterPro" id="IPR024775">
    <property type="entry name" value="DinB-like"/>
</dbReference>
<dbReference type="Pfam" id="PF12867">
    <property type="entry name" value="DinB_2"/>
    <property type="match status" value="1"/>
</dbReference>
<keyword evidence="3" id="KW-1185">Reference proteome</keyword>
<evidence type="ECO:0000313" key="3">
    <source>
        <dbReference type="Proteomes" id="UP001163328"/>
    </source>
</evidence>
<organism evidence="2 3">
    <name type="scientific">Flavobacterium agricola</name>
    <dbReference type="NCBI Taxonomy" id="2870839"/>
    <lineage>
        <taxon>Bacteria</taxon>
        <taxon>Pseudomonadati</taxon>
        <taxon>Bacteroidota</taxon>
        <taxon>Flavobacteriia</taxon>
        <taxon>Flavobacteriales</taxon>
        <taxon>Flavobacteriaceae</taxon>
        <taxon>Flavobacterium</taxon>
    </lineage>
</organism>
<dbReference type="EMBL" id="CP081495">
    <property type="protein sequence ID" value="UYW02559.1"/>
    <property type="molecule type" value="Genomic_DNA"/>
</dbReference>
<evidence type="ECO:0000313" key="2">
    <source>
        <dbReference type="EMBL" id="UYW02559.1"/>
    </source>
</evidence>
<sequence>MIYPDFDAYYVGLIPSDYTLVESLEIQLYEGIKFVQNIPMDKFDYAYAEGKWTIKEILQHLIDCERIFAYRALAIARNDKNTMLLFDENLYAQTVAEQAKKRHLKAILEELSHVRLSTIALYKSLTTADLNKVGLIGNYEISVDAIFAVILGHQIHHLNFFEKQYL</sequence>